<keyword evidence="9" id="KW-0418">Kinase</keyword>
<protein>
    <recommendedName>
        <fullName evidence="5">EKC/KEOPS complex subunit BUD32</fullName>
        <ecNumber evidence="3">2.7.11.1</ecNumber>
    </recommendedName>
    <alternativeName>
        <fullName evidence="11 12">Atypical Serine/threonine protein kinase BUD32</fullName>
    </alternativeName>
    <alternativeName>
        <fullName evidence="4">EKC/KEOPS complex subunit bud32</fullName>
    </alternativeName>
</protein>
<evidence type="ECO:0000256" key="4">
    <source>
        <dbReference type="ARBA" id="ARBA00013948"/>
    </source>
</evidence>
<evidence type="ECO:0000256" key="2">
    <source>
        <dbReference type="ARBA" id="ARBA00011534"/>
    </source>
</evidence>
<comment type="function">
    <text evidence="1">Component of the EKC/KEOPS complex that is required for the formation of a threonylcarbamoyl group on adenosine at position 37 (t(6)A37) in tRNAs that read codons beginning with adenine. The complex is probably involved in the transfer of the threonylcarbamoyl moiety of threonylcarbamoyl-AMP (TC-AMP) to the N6 group of A37. BUD32 has ATPase activity in the context of the EKC/KEOPS complex and likely plays a supporting role to the catalytic subunit KAE1. The EKC/KEOPS complex also promotes both telomere uncapping and telomere elongation. The complex is required for efficient recruitment of transcriptional coactivators.</text>
</comment>
<keyword evidence="7" id="KW-0808">Transferase</keyword>
<dbReference type="AlphaFoldDB" id="A0A507ALZ3"/>
<feature type="domain" description="Protein kinase" evidence="16">
    <location>
        <begin position="84"/>
        <end position="448"/>
    </location>
</feature>
<gene>
    <name evidence="17" type="ORF">E0L32_010917</name>
</gene>
<dbReference type="STRING" id="1093900.A0A507ALZ3"/>
<dbReference type="GeneID" id="41978364"/>
<evidence type="ECO:0000256" key="8">
    <source>
        <dbReference type="ARBA" id="ARBA00022741"/>
    </source>
</evidence>
<evidence type="ECO:0000259" key="16">
    <source>
        <dbReference type="PROSITE" id="PS50011"/>
    </source>
</evidence>
<dbReference type="PROSITE" id="PS00107">
    <property type="entry name" value="PROTEIN_KINASE_ATP"/>
    <property type="match status" value="1"/>
</dbReference>
<proteinExistence type="predicted"/>
<comment type="caution">
    <text evidence="17">The sequence shown here is derived from an EMBL/GenBank/DDBJ whole genome shotgun (WGS) entry which is preliminary data.</text>
</comment>
<dbReference type="InterPro" id="IPR000719">
    <property type="entry name" value="Prot_kinase_dom"/>
</dbReference>
<keyword evidence="6" id="KW-0723">Serine/threonine-protein kinase</keyword>
<evidence type="ECO:0000256" key="5">
    <source>
        <dbReference type="ARBA" id="ARBA00019973"/>
    </source>
</evidence>
<evidence type="ECO:0000256" key="10">
    <source>
        <dbReference type="ARBA" id="ARBA00022840"/>
    </source>
</evidence>
<dbReference type="PANTHER" id="PTHR45646:SF11">
    <property type="entry name" value="SERINE_THREONINE-PROTEIN KINASE DOA"/>
    <property type="match status" value="1"/>
</dbReference>
<comment type="catalytic activity">
    <reaction evidence="14">
        <text>L-seryl-[protein] + ATP = O-phospho-L-seryl-[protein] + ADP + H(+)</text>
        <dbReference type="Rhea" id="RHEA:17989"/>
        <dbReference type="Rhea" id="RHEA-COMP:9863"/>
        <dbReference type="Rhea" id="RHEA-COMP:11604"/>
        <dbReference type="ChEBI" id="CHEBI:15378"/>
        <dbReference type="ChEBI" id="CHEBI:29999"/>
        <dbReference type="ChEBI" id="CHEBI:30616"/>
        <dbReference type="ChEBI" id="CHEBI:83421"/>
        <dbReference type="ChEBI" id="CHEBI:456216"/>
        <dbReference type="EC" id="2.7.11.1"/>
    </reaction>
</comment>
<dbReference type="InParanoid" id="A0A507ALZ3"/>
<dbReference type="GO" id="GO:0043484">
    <property type="term" value="P:regulation of RNA splicing"/>
    <property type="evidence" value="ECO:0007669"/>
    <property type="project" value="TreeGrafter"/>
</dbReference>
<evidence type="ECO:0000313" key="18">
    <source>
        <dbReference type="Proteomes" id="UP000319257"/>
    </source>
</evidence>
<evidence type="ECO:0000256" key="13">
    <source>
        <dbReference type="ARBA" id="ARBA00047899"/>
    </source>
</evidence>
<dbReference type="EC" id="2.7.11.1" evidence="3"/>
<keyword evidence="18" id="KW-1185">Reference proteome</keyword>
<comment type="subunit">
    <text evidence="2">Component of the EKC/KEOPS complex composed of at least BUD32, CGI121, GON7, KAE1 and PCC1; the whole complex dimerizes.</text>
</comment>
<evidence type="ECO:0000256" key="7">
    <source>
        <dbReference type="ARBA" id="ARBA00022679"/>
    </source>
</evidence>
<dbReference type="Gene3D" id="3.30.200.20">
    <property type="entry name" value="Phosphorylase Kinase, domain 1"/>
    <property type="match status" value="1"/>
</dbReference>
<dbReference type="GO" id="GO:0005634">
    <property type="term" value="C:nucleus"/>
    <property type="evidence" value="ECO:0007669"/>
    <property type="project" value="TreeGrafter"/>
</dbReference>
<evidence type="ECO:0000256" key="9">
    <source>
        <dbReference type="ARBA" id="ARBA00022777"/>
    </source>
</evidence>
<keyword evidence="10 15" id="KW-0067">ATP-binding</keyword>
<dbReference type="InterPro" id="IPR051175">
    <property type="entry name" value="CLK_kinases"/>
</dbReference>
<dbReference type="SMART" id="SM00220">
    <property type="entry name" value="S_TKc"/>
    <property type="match status" value="1"/>
</dbReference>
<evidence type="ECO:0000256" key="15">
    <source>
        <dbReference type="PROSITE-ProRule" id="PRU10141"/>
    </source>
</evidence>
<evidence type="ECO:0000256" key="14">
    <source>
        <dbReference type="ARBA" id="ARBA00048679"/>
    </source>
</evidence>
<dbReference type="PANTHER" id="PTHR45646">
    <property type="entry name" value="SERINE/THREONINE-PROTEIN KINASE DOA-RELATED"/>
    <property type="match status" value="1"/>
</dbReference>
<name>A0A507ALZ3_9PEZI</name>
<dbReference type="InterPro" id="IPR008266">
    <property type="entry name" value="Tyr_kinase_AS"/>
</dbReference>
<dbReference type="InterPro" id="IPR017441">
    <property type="entry name" value="Protein_kinase_ATP_BS"/>
</dbReference>
<dbReference type="OrthoDB" id="5979581at2759"/>
<evidence type="ECO:0000256" key="12">
    <source>
        <dbReference type="ARBA" id="ARBA00033194"/>
    </source>
</evidence>
<dbReference type="EMBL" id="SKBQ01000093">
    <property type="protein sequence ID" value="TPX07214.1"/>
    <property type="molecule type" value="Genomic_DNA"/>
</dbReference>
<reference evidence="17 18" key="1">
    <citation type="submission" date="2019-06" db="EMBL/GenBank/DDBJ databases">
        <title>Draft genome sequence of the filamentous fungus Phialemoniopsis curvata isolated from diesel fuel.</title>
        <authorList>
            <person name="Varaljay V.A."/>
            <person name="Lyon W.J."/>
            <person name="Crouch A.L."/>
            <person name="Drake C.E."/>
            <person name="Hollomon J.M."/>
            <person name="Nadeau L.J."/>
            <person name="Nunn H.S."/>
            <person name="Stevenson B.S."/>
            <person name="Bojanowski C.L."/>
            <person name="Crookes-Goodson W.J."/>
        </authorList>
    </citation>
    <scope>NUCLEOTIDE SEQUENCE [LARGE SCALE GENOMIC DNA]</scope>
    <source>
        <strain evidence="17 18">D216</strain>
    </source>
</reference>
<accession>A0A507ALZ3</accession>
<dbReference type="Proteomes" id="UP000319257">
    <property type="component" value="Unassembled WGS sequence"/>
</dbReference>
<comment type="catalytic activity">
    <reaction evidence="13">
        <text>L-threonyl-[protein] + ATP = O-phospho-L-threonyl-[protein] + ADP + H(+)</text>
        <dbReference type="Rhea" id="RHEA:46608"/>
        <dbReference type="Rhea" id="RHEA-COMP:11060"/>
        <dbReference type="Rhea" id="RHEA-COMP:11605"/>
        <dbReference type="ChEBI" id="CHEBI:15378"/>
        <dbReference type="ChEBI" id="CHEBI:30013"/>
        <dbReference type="ChEBI" id="CHEBI:30616"/>
        <dbReference type="ChEBI" id="CHEBI:61977"/>
        <dbReference type="ChEBI" id="CHEBI:456216"/>
        <dbReference type="EC" id="2.7.11.1"/>
    </reaction>
</comment>
<dbReference type="InterPro" id="IPR011009">
    <property type="entry name" value="Kinase-like_dom_sf"/>
</dbReference>
<feature type="binding site" evidence="15">
    <location>
        <position position="113"/>
    </location>
    <ligand>
        <name>ATP</name>
        <dbReference type="ChEBI" id="CHEBI:30616"/>
    </ligand>
</feature>
<dbReference type="PROSITE" id="PS00109">
    <property type="entry name" value="PROTEIN_KINASE_TYR"/>
    <property type="match status" value="1"/>
</dbReference>
<dbReference type="RefSeq" id="XP_030988925.1">
    <property type="nucleotide sequence ID" value="XM_031133588.1"/>
</dbReference>
<dbReference type="Pfam" id="PF00069">
    <property type="entry name" value="Pkinase"/>
    <property type="match status" value="1"/>
</dbReference>
<evidence type="ECO:0000256" key="1">
    <source>
        <dbReference type="ARBA" id="ARBA00003747"/>
    </source>
</evidence>
<evidence type="ECO:0000256" key="3">
    <source>
        <dbReference type="ARBA" id="ARBA00012513"/>
    </source>
</evidence>
<dbReference type="Gene3D" id="1.10.510.10">
    <property type="entry name" value="Transferase(Phosphotransferase) domain 1"/>
    <property type="match status" value="1"/>
</dbReference>
<evidence type="ECO:0000256" key="11">
    <source>
        <dbReference type="ARBA" id="ARBA00030980"/>
    </source>
</evidence>
<organism evidence="17 18">
    <name type="scientific">Thyridium curvatum</name>
    <dbReference type="NCBI Taxonomy" id="1093900"/>
    <lineage>
        <taxon>Eukaryota</taxon>
        <taxon>Fungi</taxon>
        <taxon>Dikarya</taxon>
        <taxon>Ascomycota</taxon>
        <taxon>Pezizomycotina</taxon>
        <taxon>Sordariomycetes</taxon>
        <taxon>Sordariomycetidae</taxon>
        <taxon>Thyridiales</taxon>
        <taxon>Thyridiaceae</taxon>
        <taxon>Thyridium</taxon>
    </lineage>
</organism>
<dbReference type="GO" id="GO:0004674">
    <property type="term" value="F:protein serine/threonine kinase activity"/>
    <property type="evidence" value="ECO:0007669"/>
    <property type="project" value="UniProtKB-KW"/>
</dbReference>
<evidence type="ECO:0000313" key="17">
    <source>
        <dbReference type="EMBL" id="TPX07214.1"/>
    </source>
</evidence>
<sequence length="452" mass="50377">MSSGNSSEPLEVPPAATDGIALSYKLLVASSSGGYAGHLPHAPSTSHGTYLEGINEGLEPLEEYQKGGYHPVHLGDILGSSKRYRVIHKLGHGGFGTVWLCRDLEKLSYVAVKVMAGDVGAEELPDLGLARLDRSRPGAEYVALPLDSFAVTGPNGVHQCLVLPVLGPCVSPRLWLNLKGDVSITLQRMARQSALALHFLHQQGYCHGDFRPSNILVKLRDLNQLSEDELISLLGQPKKAYVRTESGEDPPDFSPRYLTLPADTWRLSDKYLTDQICVIDFGECYPMSSPPADLGIPENYLPPEVLLGHDKAIGPACDLWALACTLFEIRQQIPLFYMIPDTDELLAEMVRFFGKLPQSWWDSWEARKDYFDDKGAWLRDDEDWSLEVLLSKPSEVIEQSGENRGAVENRLETPPLEQRLMADLLRKMCCYEAGKRLSTEEVLNHPWFKFDS</sequence>
<dbReference type="PROSITE" id="PS50011">
    <property type="entry name" value="PROTEIN_KINASE_DOM"/>
    <property type="match status" value="1"/>
</dbReference>
<dbReference type="SUPFAM" id="SSF56112">
    <property type="entry name" value="Protein kinase-like (PK-like)"/>
    <property type="match status" value="1"/>
</dbReference>
<dbReference type="GO" id="GO:0005524">
    <property type="term" value="F:ATP binding"/>
    <property type="evidence" value="ECO:0007669"/>
    <property type="project" value="UniProtKB-UniRule"/>
</dbReference>
<keyword evidence="8 15" id="KW-0547">Nucleotide-binding</keyword>
<evidence type="ECO:0000256" key="6">
    <source>
        <dbReference type="ARBA" id="ARBA00022527"/>
    </source>
</evidence>